<evidence type="ECO:0000313" key="2">
    <source>
        <dbReference type="EMBL" id="KUM67168.1"/>
    </source>
</evidence>
<gene>
    <name evidence="2" type="ORF">AQI70_36540</name>
</gene>
<dbReference type="AlphaFoldDB" id="A0A117NTJ9"/>
<organism evidence="2 3">
    <name type="scientific">Streptomyces curacoi</name>
    <dbReference type="NCBI Taxonomy" id="146536"/>
    <lineage>
        <taxon>Bacteria</taxon>
        <taxon>Bacillati</taxon>
        <taxon>Actinomycetota</taxon>
        <taxon>Actinomycetes</taxon>
        <taxon>Kitasatosporales</taxon>
        <taxon>Streptomycetaceae</taxon>
        <taxon>Streptomyces</taxon>
    </lineage>
</organism>
<dbReference type="EMBL" id="LMWJ01000039">
    <property type="protein sequence ID" value="KUM67168.1"/>
    <property type="molecule type" value="Genomic_DNA"/>
</dbReference>
<keyword evidence="1" id="KW-1133">Transmembrane helix</keyword>
<sequence>MAVTTATAAMPAMTRTLPEDDSFLFMVWLVLSLSSGALPAFADADGEDWARGPCLGPLGISLVSAAYGRMTP</sequence>
<keyword evidence="3" id="KW-1185">Reference proteome</keyword>
<keyword evidence="1" id="KW-0812">Transmembrane</keyword>
<dbReference type="Proteomes" id="UP000054024">
    <property type="component" value="Unassembled WGS sequence"/>
</dbReference>
<proteinExistence type="predicted"/>
<reference evidence="2 3" key="1">
    <citation type="submission" date="2015-10" db="EMBL/GenBank/DDBJ databases">
        <title>Draft genome sequence of Streptomyces curacoi DSM 40107, type strain for the species Streptomyces curacoi.</title>
        <authorList>
            <person name="Ruckert C."/>
            <person name="Winkler A."/>
            <person name="Kalinowski J."/>
            <person name="Kampfer P."/>
            <person name="Glaeser S."/>
        </authorList>
    </citation>
    <scope>NUCLEOTIDE SEQUENCE [LARGE SCALE GENOMIC DNA]</scope>
    <source>
        <strain evidence="2 3">DSM 40107</strain>
    </source>
</reference>
<name>A0A117NTJ9_9ACTN</name>
<feature type="transmembrane region" description="Helical" evidence="1">
    <location>
        <begin position="23"/>
        <end position="42"/>
    </location>
</feature>
<accession>A0A117NTJ9</accession>
<evidence type="ECO:0000256" key="1">
    <source>
        <dbReference type="SAM" id="Phobius"/>
    </source>
</evidence>
<protein>
    <submittedName>
        <fullName evidence="2">Uncharacterized protein</fullName>
    </submittedName>
</protein>
<comment type="caution">
    <text evidence="2">The sequence shown here is derived from an EMBL/GenBank/DDBJ whole genome shotgun (WGS) entry which is preliminary data.</text>
</comment>
<evidence type="ECO:0000313" key="3">
    <source>
        <dbReference type="Proteomes" id="UP000054024"/>
    </source>
</evidence>
<keyword evidence="1" id="KW-0472">Membrane</keyword>